<gene>
    <name evidence="3" type="ORF">IAB27_06630</name>
</gene>
<reference evidence="3" key="2">
    <citation type="journal article" date="2021" name="PeerJ">
        <title>Extensive microbial diversity within the chicken gut microbiome revealed by metagenomics and culture.</title>
        <authorList>
            <person name="Gilroy R."/>
            <person name="Ravi A."/>
            <person name="Getino M."/>
            <person name="Pursley I."/>
            <person name="Horton D.L."/>
            <person name="Alikhan N.F."/>
            <person name="Baker D."/>
            <person name="Gharbi K."/>
            <person name="Hall N."/>
            <person name="Watson M."/>
            <person name="Adriaenssens E.M."/>
            <person name="Foster-Nyarko E."/>
            <person name="Jarju S."/>
            <person name="Secka A."/>
            <person name="Antonio M."/>
            <person name="Oren A."/>
            <person name="Chaudhuri R.R."/>
            <person name="La Ragione R."/>
            <person name="Hildebrand F."/>
            <person name="Pallen M.J."/>
        </authorList>
    </citation>
    <scope>NUCLEOTIDE SEQUENCE</scope>
    <source>
        <strain evidence="3">CHK147-3167</strain>
    </source>
</reference>
<feature type="region of interest" description="Disordered" evidence="1">
    <location>
        <begin position="164"/>
        <end position="183"/>
    </location>
</feature>
<comment type="caution">
    <text evidence="3">The sequence shown here is derived from an EMBL/GenBank/DDBJ whole genome shotgun (WGS) entry which is preliminary data.</text>
</comment>
<dbReference type="EMBL" id="DVFV01000111">
    <property type="protein sequence ID" value="HIQ91276.1"/>
    <property type="molecule type" value="Genomic_DNA"/>
</dbReference>
<evidence type="ECO:0000259" key="2">
    <source>
        <dbReference type="SMART" id="SM01126"/>
    </source>
</evidence>
<dbReference type="InterPro" id="IPR024445">
    <property type="entry name" value="Tnp_ISXO2-like"/>
</dbReference>
<sequence>MEHIENIYDLLPEEIEKLINKIIEALNIVKDRKNTNSRFVDSEKTLILCPKCNSEHIIKNGHDKNKIQTYKCKDCKKKFNACTNTLVSHVKLTYEQLLFFFECMDNKLSIRKTAAKMNVNKNTVFLLRHKVLDCISIIRENIKLRGTAEGDETYESINLKGTKKENMPRFSNPRSSNNGNSKRGINDHQVCIASVIDEYDNFFLEIVGTGPITSLEVEKAFYNRLNDVTCLITDCKTSYEKFAKDNSIRLEQVKSGTYKNINGYSLGNINSLHSEWATFVSSFRGVSTKHLQHYLDRFSFQKIINYTTETLKRFLTMMKKASVNKCNINSDNVYDNSSGINFTEVYAEYNYSPLTN</sequence>
<evidence type="ECO:0000313" key="4">
    <source>
        <dbReference type="Proteomes" id="UP000886786"/>
    </source>
</evidence>
<dbReference type="InterPro" id="IPR051354">
    <property type="entry name" value="Transposase_27_IS1"/>
</dbReference>
<dbReference type="SMART" id="SM01126">
    <property type="entry name" value="DDE_Tnp_IS1595"/>
    <property type="match status" value="1"/>
</dbReference>
<evidence type="ECO:0000313" key="3">
    <source>
        <dbReference type="EMBL" id="HIQ91276.1"/>
    </source>
</evidence>
<proteinExistence type="predicted"/>
<reference evidence="3" key="1">
    <citation type="submission" date="2020-10" db="EMBL/GenBank/DDBJ databases">
        <authorList>
            <person name="Gilroy R."/>
        </authorList>
    </citation>
    <scope>NUCLEOTIDE SEQUENCE</scope>
    <source>
        <strain evidence="3">CHK147-3167</strain>
    </source>
</reference>
<dbReference type="NCBIfam" id="NF033547">
    <property type="entry name" value="transpos_IS1595"/>
    <property type="match status" value="1"/>
</dbReference>
<accession>A0A9D1D0B4</accession>
<feature type="domain" description="ISXO2-like transposase" evidence="2">
    <location>
        <begin position="143"/>
        <end position="303"/>
    </location>
</feature>
<protein>
    <submittedName>
        <fullName evidence="3">IS1595 family transposase</fullName>
    </submittedName>
</protein>
<organism evidence="3 4">
    <name type="scientific">Candidatus Coprosoma intestinipullorum</name>
    <dbReference type="NCBI Taxonomy" id="2840752"/>
    <lineage>
        <taxon>Bacteria</taxon>
        <taxon>Bacillati</taxon>
        <taxon>Bacillota</taxon>
        <taxon>Bacillota incertae sedis</taxon>
        <taxon>Candidatus Coprosoma</taxon>
    </lineage>
</organism>
<name>A0A9D1D0B4_9FIRM</name>
<dbReference type="PANTHER" id="PTHR33293:SF1">
    <property type="entry name" value="INSERTION ELEMENT IS1 1 PROTEIN INSB-RELATED"/>
    <property type="match status" value="1"/>
</dbReference>
<feature type="compositionally biased region" description="Polar residues" evidence="1">
    <location>
        <begin position="172"/>
        <end position="183"/>
    </location>
</feature>
<evidence type="ECO:0000256" key="1">
    <source>
        <dbReference type="SAM" id="MobiDB-lite"/>
    </source>
</evidence>
<dbReference type="AlphaFoldDB" id="A0A9D1D0B4"/>
<dbReference type="Proteomes" id="UP000886786">
    <property type="component" value="Unassembled WGS sequence"/>
</dbReference>
<dbReference type="PANTHER" id="PTHR33293">
    <property type="entry name" value="INSERTION ELEMENT IS1 1 PROTEIN INSB-RELATED"/>
    <property type="match status" value="1"/>
</dbReference>